<dbReference type="InterPro" id="IPR001005">
    <property type="entry name" value="SANT/Myb"/>
</dbReference>
<dbReference type="SMART" id="SM00717">
    <property type="entry name" value="SANT"/>
    <property type="match status" value="1"/>
</dbReference>
<reference evidence="3" key="1">
    <citation type="submission" date="2016-10" db="EMBL/GenBank/DDBJ databases">
        <authorList>
            <person name="Varghese N."/>
            <person name="Submissions S."/>
        </authorList>
    </citation>
    <scope>NUCLEOTIDE SEQUENCE [LARGE SCALE GENOMIC DNA]</scope>
    <source>
        <strain evidence="3">DSM 21632</strain>
    </source>
</reference>
<evidence type="ECO:0000259" key="1">
    <source>
        <dbReference type="PROSITE" id="PS50090"/>
    </source>
</evidence>
<dbReference type="CDD" id="cd00167">
    <property type="entry name" value="SANT"/>
    <property type="match status" value="1"/>
</dbReference>
<dbReference type="InterPro" id="IPR009057">
    <property type="entry name" value="Homeodomain-like_sf"/>
</dbReference>
<protein>
    <recommendedName>
        <fullName evidence="1">Myb-like domain-containing protein</fullName>
    </recommendedName>
</protein>
<gene>
    <name evidence="2" type="ORF">SAMN05192534_12316</name>
</gene>
<dbReference type="AlphaFoldDB" id="A0A1G8I6M8"/>
<dbReference type="PROSITE" id="PS50090">
    <property type="entry name" value="MYB_LIKE"/>
    <property type="match status" value="1"/>
</dbReference>
<feature type="domain" description="Myb-like" evidence="1">
    <location>
        <begin position="65"/>
        <end position="110"/>
    </location>
</feature>
<evidence type="ECO:0000313" key="3">
    <source>
        <dbReference type="Proteomes" id="UP000199163"/>
    </source>
</evidence>
<dbReference type="STRING" id="568899.SAMN05192534_12316"/>
<sequence length="116" mass="13599">MNLFCKGGRPLPKKKNYVLLYCSDCRAETLTTYVKGHAYYFCSLCGENMDVRVVDKLWIDKLFYRKKHWTDDEDTALIYGYNKGLSWKDIADGLMYRSPQAVRRRAQQLQEKGVLS</sequence>
<name>A0A1G8I6M8_9BACI</name>
<accession>A0A1G8I6M8</accession>
<proteinExistence type="predicted"/>
<dbReference type="SUPFAM" id="SSF46689">
    <property type="entry name" value="Homeodomain-like"/>
    <property type="match status" value="1"/>
</dbReference>
<evidence type="ECO:0000313" key="2">
    <source>
        <dbReference type="EMBL" id="SDI14598.1"/>
    </source>
</evidence>
<dbReference type="Gene3D" id="1.10.10.60">
    <property type="entry name" value="Homeodomain-like"/>
    <property type="match status" value="1"/>
</dbReference>
<organism evidence="2 3">
    <name type="scientific">Alteribacillus persepolensis</name>
    <dbReference type="NCBI Taxonomy" id="568899"/>
    <lineage>
        <taxon>Bacteria</taxon>
        <taxon>Bacillati</taxon>
        <taxon>Bacillota</taxon>
        <taxon>Bacilli</taxon>
        <taxon>Bacillales</taxon>
        <taxon>Bacillaceae</taxon>
        <taxon>Alteribacillus</taxon>
    </lineage>
</organism>
<dbReference type="Proteomes" id="UP000199163">
    <property type="component" value="Unassembled WGS sequence"/>
</dbReference>
<keyword evidence="3" id="KW-1185">Reference proteome</keyword>
<dbReference type="EMBL" id="FNDK01000023">
    <property type="protein sequence ID" value="SDI14598.1"/>
    <property type="molecule type" value="Genomic_DNA"/>
</dbReference>